<reference evidence="1 2" key="1">
    <citation type="journal article" date="2015" name="Stand. Genomic Sci.">
        <title>Genomic Encyclopedia of Bacterial and Archaeal Type Strains, Phase III: the genomes of soil and plant-associated and newly described type strains.</title>
        <authorList>
            <person name="Whitman W.B."/>
            <person name="Woyke T."/>
            <person name="Klenk H.P."/>
            <person name="Zhou Y."/>
            <person name="Lilburn T.G."/>
            <person name="Beck B.J."/>
            <person name="De Vos P."/>
            <person name="Vandamme P."/>
            <person name="Eisen J.A."/>
            <person name="Garrity G."/>
            <person name="Hugenholtz P."/>
            <person name="Kyrpides N.C."/>
        </authorList>
    </citation>
    <scope>NUCLEOTIDE SEQUENCE [LARGE SCALE GENOMIC DNA]</scope>
    <source>
        <strain evidence="1 2">VKM Ac-2538</strain>
    </source>
</reference>
<protein>
    <submittedName>
        <fullName evidence="1">Uncharacterized protein</fullName>
    </submittedName>
</protein>
<evidence type="ECO:0000313" key="1">
    <source>
        <dbReference type="EMBL" id="TCO11378.1"/>
    </source>
</evidence>
<name>A0ABY2B8G7_9ACTN</name>
<sequence length="115" mass="12749">MTDTETTKDDARARVIALVTQAEATVEVLEAKSLQGRWAMTAFSRYRVCELLGIAPYGRYGGELRSDPADLFDRAARLVDEMDVALDEVSWRLALGDALRSAAADVRMVRDAREV</sequence>
<dbReference type="EMBL" id="SLWM01000031">
    <property type="protein sequence ID" value="TCO11378.1"/>
    <property type="molecule type" value="Genomic_DNA"/>
</dbReference>
<proteinExistence type="predicted"/>
<organism evidence="1 2">
    <name type="scientific">Kribbella orskensis</name>
    <dbReference type="NCBI Taxonomy" id="2512216"/>
    <lineage>
        <taxon>Bacteria</taxon>
        <taxon>Bacillati</taxon>
        <taxon>Actinomycetota</taxon>
        <taxon>Actinomycetes</taxon>
        <taxon>Propionibacteriales</taxon>
        <taxon>Kribbellaceae</taxon>
        <taxon>Kribbella</taxon>
    </lineage>
</organism>
<accession>A0ABY2B8G7</accession>
<dbReference type="RefSeq" id="WP_132196254.1">
    <property type="nucleotide sequence ID" value="NZ_SLWM01000031.1"/>
</dbReference>
<gene>
    <name evidence="1" type="ORF">EV644_13141</name>
</gene>
<evidence type="ECO:0000313" key="2">
    <source>
        <dbReference type="Proteomes" id="UP000295818"/>
    </source>
</evidence>
<keyword evidence="2" id="KW-1185">Reference proteome</keyword>
<comment type="caution">
    <text evidence="1">The sequence shown here is derived from an EMBL/GenBank/DDBJ whole genome shotgun (WGS) entry which is preliminary data.</text>
</comment>
<dbReference type="Proteomes" id="UP000295818">
    <property type="component" value="Unassembled WGS sequence"/>
</dbReference>